<keyword evidence="3" id="KW-1185">Reference proteome</keyword>
<reference evidence="2 3" key="1">
    <citation type="submission" date="2024-08" db="EMBL/GenBank/DDBJ databases">
        <title>Insights into the chromosomal genome structure of Flemingia macrophylla.</title>
        <authorList>
            <person name="Ding Y."/>
            <person name="Zhao Y."/>
            <person name="Bi W."/>
            <person name="Wu M."/>
            <person name="Zhao G."/>
            <person name="Gong Y."/>
            <person name="Li W."/>
            <person name="Zhang P."/>
        </authorList>
    </citation>
    <scope>NUCLEOTIDE SEQUENCE [LARGE SCALE GENOMIC DNA]</scope>
    <source>
        <strain evidence="2">DYQJB</strain>
        <tissue evidence="2">Leaf</tissue>
    </source>
</reference>
<dbReference type="Gene3D" id="2.40.160.200">
    <property type="entry name" value="LURP1-related"/>
    <property type="match status" value="2"/>
</dbReference>
<dbReference type="Pfam" id="PF04525">
    <property type="entry name" value="LOR"/>
    <property type="match status" value="1"/>
</dbReference>
<dbReference type="EMBL" id="JBGMDY010000011">
    <property type="protein sequence ID" value="KAL2318423.1"/>
    <property type="molecule type" value="Genomic_DNA"/>
</dbReference>
<dbReference type="AlphaFoldDB" id="A0ABD1L4Y1"/>
<sequence>MAELSSVINSSYCHTKSLNLQINTQKCAAYDEKGDLVFRLIKEEFFTLHHRRVLYDDKGNPIVTLYKKNLSKIQTGGMSRLDVFLANNTDESMCDFRVITYGNQISSCTVYYRESPKVVAKIENNMGFNVWIEPNMDSAFIMALIMIIMEDSKGLRLMHTTEKVAGEVAGQVAIATLAGLATA</sequence>
<dbReference type="PANTHER" id="PTHR31087:SF58">
    <property type="entry name" value="OS07G0230700 PROTEIN"/>
    <property type="match status" value="1"/>
</dbReference>
<evidence type="ECO:0000313" key="3">
    <source>
        <dbReference type="Proteomes" id="UP001603857"/>
    </source>
</evidence>
<name>A0ABD1L4Y1_9FABA</name>
<dbReference type="PANTHER" id="PTHR31087">
    <property type="match status" value="1"/>
</dbReference>
<dbReference type="InterPro" id="IPR007612">
    <property type="entry name" value="LOR"/>
</dbReference>
<evidence type="ECO:0000256" key="1">
    <source>
        <dbReference type="ARBA" id="ARBA00005437"/>
    </source>
</evidence>
<dbReference type="Proteomes" id="UP001603857">
    <property type="component" value="Unassembled WGS sequence"/>
</dbReference>
<comment type="similarity">
    <text evidence="1">Belongs to the LOR family.</text>
</comment>
<proteinExistence type="inferred from homology"/>
<dbReference type="SUPFAM" id="SSF54518">
    <property type="entry name" value="Tubby C-terminal domain-like"/>
    <property type="match status" value="1"/>
</dbReference>
<evidence type="ECO:0000313" key="2">
    <source>
        <dbReference type="EMBL" id="KAL2318423.1"/>
    </source>
</evidence>
<dbReference type="InterPro" id="IPR038595">
    <property type="entry name" value="LOR_sf"/>
</dbReference>
<protein>
    <submittedName>
        <fullName evidence="2">Uncharacterized protein</fullName>
    </submittedName>
</protein>
<accession>A0ABD1L4Y1</accession>
<dbReference type="InterPro" id="IPR025659">
    <property type="entry name" value="Tubby-like_C"/>
</dbReference>
<gene>
    <name evidence="2" type="ORF">Fmac_032299</name>
</gene>
<organism evidence="2 3">
    <name type="scientific">Flemingia macrophylla</name>
    <dbReference type="NCBI Taxonomy" id="520843"/>
    <lineage>
        <taxon>Eukaryota</taxon>
        <taxon>Viridiplantae</taxon>
        <taxon>Streptophyta</taxon>
        <taxon>Embryophyta</taxon>
        <taxon>Tracheophyta</taxon>
        <taxon>Spermatophyta</taxon>
        <taxon>Magnoliopsida</taxon>
        <taxon>eudicotyledons</taxon>
        <taxon>Gunneridae</taxon>
        <taxon>Pentapetalae</taxon>
        <taxon>rosids</taxon>
        <taxon>fabids</taxon>
        <taxon>Fabales</taxon>
        <taxon>Fabaceae</taxon>
        <taxon>Papilionoideae</taxon>
        <taxon>50 kb inversion clade</taxon>
        <taxon>NPAAA clade</taxon>
        <taxon>indigoferoid/millettioid clade</taxon>
        <taxon>Phaseoleae</taxon>
        <taxon>Flemingia</taxon>
    </lineage>
</organism>
<comment type="caution">
    <text evidence="2">The sequence shown here is derived from an EMBL/GenBank/DDBJ whole genome shotgun (WGS) entry which is preliminary data.</text>
</comment>